<evidence type="ECO:0000256" key="1">
    <source>
        <dbReference type="SAM" id="MobiDB-lite"/>
    </source>
</evidence>
<accession>A0A7W7HMU2</accession>
<protein>
    <submittedName>
        <fullName evidence="2">Uncharacterized protein</fullName>
    </submittedName>
</protein>
<evidence type="ECO:0000313" key="3">
    <source>
        <dbReference type="Proteomes" id="UP000590511"/>
    </source>
</evidence>
<dbReference type="EMBL" id="JACHNC010000001">
    <property type="protein sequence ID" value="MBB4753428.1"/>
    <property type="molecule type" value="Genomic_DNA"/>
</dbReference>
<name>A0A7W7HMU2_9ACTN</name>
<dbReference type="AlphaFoldDB" id="A0A7W7HMU2"/>
<feature type="region of interest" description="Disordered" evidence="1">
    <location>
        <begin position="22"/>
        <end position="44"/>
    </location>
</feature>
<dbReference type="RefSeq" id="WP_262480355.1">
    <property type="nucleotide sequence ID" value="NZ_BOMP01000013.1"/>
</dbReference>
<sequence>MNFDIQPVRVPVPESALIDLRRRPTGARWPEESPAGGWEPARSR</sequence>
<organism evidence="2 3">
    <name type="scientific">Actinoplanes lobatus</name>
    <dbReference type="NCBI Taxonomy" id="113568"/>
    <lineage>
        <taxon>Bacteria</taxon>
        <taxon>Bacillati</taxon>
        <taxon>Actinomycetota</taxon>
        <taxon>Actinomycetes</taxon>
        <taxon>Micromonosporales</taxon>
        <taxon>Micromonosporaceae</taxon>
        <taxon>Actinoplanes</taxon>
    </lineage>
</organism>
<dbReference type="Proteomes" id="UP000590511">
    <property type="component" value="Unassembled WGS sequence"/>
</dbReference>
<proteinExistence type="predicted"/>
<reference evidence="2 3" key="1">
    <citation type="submission" date="2020-08" db="EMBL/GenBank/DDBJ databases">
        <title>Sequencing the genomes of 1000 actinobacteria strains.</title>
        <authorList>
            <person name="Klenk H.-P."/>
        </authorList>
    </citation>
    <scope>NUCLEOTIDE SEQUENCE [LARGE SCALE GENOMIC DNA]</scope>
    <source>
        <strain evidence="2 3">DSM 43150</strain>
    </source>
</reference>
<gene>
    <name evidence="2" type="ORF">BJ964_007589</name>
</gene>
<evidence type="ECO:0000313" key="2">
    <source>
        <dbReference type="EMBL" id="MBB4753428.1"/>
    </source>
</evidence>
<comment type="caution">
    <text evidence="2">The sequence shown here is derived from an EMBL/GenBank/DDBJ whole genome shotgun (WGS) entry which is preliminary data.</text>
</comment>